<dbReference type="InterPro" id="IPR011009">
    <property type="entry name" value="Kinase-like_dom_sf"/>
</dbReference>
<dbReference type="AlphaFoldDB" id="A0A8G1RRP3"/>
<dbReference type="Gene3D" id="3.90.1200.10">
    <property type="match status" value="1"/>
</dbReference>
<dbReference type="PANTHER" id="PTHR36091">
    <property type="entry name" value="ALTERED INHERITANCE OF MITOCHONDRIA PROTEIN 9, MITOCHONDRIAL"/>
    <property type="match status" value="1"/>
</dbReference>
<dbReference type="Gene3D" id="3.30.200.20">
    <property type="entry name" value="Phosphorylase Kinase, domain 1"/>
    <property type="match status" value="1"/>
</dbReference>
<evidence type="ECO:0000259" key="2">
    <source>
        <dbReference type="Pfam" id="PF01636"/>
    </source>
</evidence>
<dbReference type="GeneID" id="63860374"/>
<keyword evidence="4" id="KW-1185">Reference proteome</keyword>
<dbReference type="EMBL" id="KZ824642">
    <property type="protein sequence ID" value="RAK77488.1"/>
    <property type="molecule type" value="Genomic_DNA"/>
</dbReference>
<feature type="region of interest" description="Disordered" evidence="1">
    <location>
        <begin position="17"/>
        <end position="48"/>
    </location>
</feature>
<sequence length="563" mass="63488">MKLFLAEARRPLWPRLRVPHASNPHTRNLTSTTRRWQQDQDHNSSSTSDLFNYTSGRWIHDEHLRRSQRRRPFNVAELKRLAAAAINAPATAVASLQKLGEGGFNRTFLVTMRDGFQLVARIPYPVTEPKYLLVASEVATIEYLRRRGFPVPRIYGYSATADNAVGTEYIFMECAAGRRLTDRWFDLSEQELAGVVDRVVELEARLFALDFPASGSLFFERDLQCMETVRVADEAGAVGEGPICIGPEVTRALWLGKRRILPVHRGPYTSPLDVLAAGARKEIAYLEEYGQPVRASKLLPANRSYKQSPRDHVNNLSDYLRVAPYLVPSDASLTRHTIRHPDLQPSNIFVNEDLEITGLIDWQYSTICPLFLQCGVPTNFQSADGDIPSLLQEPRLPEGLDRLSEADQRCERELFRSRWLHYCYLTATAKLNPSHQAALTGDLGVLRRRLCHQAAVPWDGDNVTLKADLIQLTMNWDRLVRSEDADASACPIAYSQDEVNKCLQLNTAQVELNEQERLSREVLGVGSEGWVAAERYENVKACEEVLKVDEMSVVDTGKESILG</sequence>
<dbReference type="OrthoDB" id="2831558at2759"/>
<feature type="domain" description="Aminoglycoside phosphotransferase" evidence="2">
    <location>
        <begin position="96"/>
        <end position="367"/>
    </location>
</feature>
<dbReference type="InterPro" id="IPR002575">
    <property type="entry name" value="Aminoglycoside_PTrfase"/>
</dbReference>
<gene>
    <name evidence="3" type="ORF">BO72DRAFT_428741</name>
</gene>
<dbReference type="RefSeq" id="XP_040801498.1">
    <property type="nucleotide sequence ID" value="XM_040943041.1"/>
</dbReference>
<dbReference type="InterPro" id="IPR051035">
    <property type="entry name" value="Mito_inheritance_9"/>
</dbReference>
<dbReference type="SUPFAM" id="SSF56112">
    <property type="entry name" value="Protein kinase-like (PK-like)"/>
    <property type="match status" value="1"/>
</dbReference>
<dbReference type="VEuPathDB" id="FungiDB:BO72DRAFT_428741"/>
<evidence type="ECO:0000256" key="1">
    <source>
        <dbReference type="SAM" id="MobiDB-lite"/>
    </source>
</evidence>
<protein>
    <submittedName>
        <fullName evidence="3">Phosphotransferase</fullName>
    </submittedName>
</protein>
<name>A0A8G1RRP3_9EURO</name>
<proteinExistence type="predicted"/>
<organism evidence="3 4">
    <name type="scientific">Aspergillus fijiensis CBS 313.89</name>
    <dbReference type="NCBI Taxonomy" id="1448319"/>
    <lineage>
        <taxon>Eukaryota</taxon>
        <taxon>Fungi</taxon>
        <taxon>Dikarya</taxon>
        <taxon>Ascomycota</taxon>
        <taxon>Pezizomycotina</taxon>
        <taxon>Eurotiomycetes</taxon>
        <taxon>Eurotiomycetidae</taxon>
        <taxon>Eurotiales</taxon>
        <taxon>Aspergillaceae</taxon>
        <taxon>Aspergillus</taxon>
    </lineage>
</organism>
<keyword evidence="3" id="KW-0808">Transferase</keyword>
<dbReference type="Pfam" id="PF01636">
    <property type="entry name" value="APH"/>
    <property type="match status" value="1"/>
</dbReference>
<dbReference type="GO" id="GO:0016740">
    <property type="term" value="F:transferase activity"/>
    <property type="evidence" value="ECO:0007669"/>
    <property type="project" value="UniProtKB-KW"/>
</dbReference>
<dbReference type="PANTHER" id="PTHR36091:SF2">
    <property type="entry name" value="AMINOGLYCOSIDE PHOSPHOTRANSFERASE DOMAIN-CONTAINING PROTEIN"/>
    <property type="match status" value="1"/>
</dbReference>
<feature type="compositionally biased region" description="Polar residues" evidence="1">
    <location>
        <begin position="23"/>
        <end position="35"/>
    </location>
</feature>
<evidence type="ECO:0000313" key="3">
    <source>
        <dbReference type="EMBL" id="RAK77488.1"/>
    </source>
</evidence>
<accession>A0A8G1RRP3</accession>
<reference evidence="3 4" key="1">
    <citation type="submission" date="2018-02" db="EMBL/GenBank/DDBJ databases">
        <title>The genomes of Aspergillus section Nigri reveals drivers in fungal speciation.</title>
        <authorList>
            <consortium name="DOE Joint Genome Institute"/>
            <person name="Vesth T.C."/>
            <person name="Nybo J."/>
            <person name="Theobald S."/>
            <person name="Brandl J."/>
            <person name="Frisvad J.C."/>
            <person name="Nielsen K.F."/>
            <person name="Lyhne E.K."/>
            <person name="Kogle M.E."/>
            <person name="Kuo A."/>
            <person name="Riley R."/>
            <person name="Clum A."/>
            <person name="Nolan M."/>
            <person name="Lipzen A."/>
            <person name="Salamov A."/>
            <person name="Henrissat B."/>
            <person name="Wiebenga A."/>
            <person name="De vries R.P."/>
            <person name="Grigoriev I.V."/>
            <person name="Mortensen U.H."/>
            <person name="Andersen M.R."/>
            <person name="Baker S.E."/>
        </authorList>
    </citation>
    <scope>NUCLEOTIDE SEQUENCE [LARGE SCALE GENOMIC DNA]</scope>
    <source>
        <strain evidence="3 4">CBS 313.89</strain>
    </source>
</reference>
<dbReference type="Proteomes" id="UP000249789">
    <property type="component" value="Unassembled WGS sequence"/>
</dbReference>
<evidence type="ECO:0000313" key="4">
    <source>
        <dbReference type="Proteomes" id="UP000249789"/>
    </source>
</evidence>
<dbReference type="GO" id="GO:0005739">
    <property type="term" value="C:mitochondrion"/>
    <property type="evidence" value="ECO:0007669"/>
    <property type="project" value="TreeGrafter"/>
</dbReference>